<evidence type="ECO:0000256" key="1">
    <source>
        <dbReference type="SAM" id="Phobius"/>
    </source>
</evidence>
<comment type="caution">
    <text evidence="2">The sequence shown here is derived from an EMBL/GenBank/DDBJ whole genome shotgun (WGS) entry which is preliminary data.</text>
</comment>
<keyword evidence="1" id="KW-0472">Membrane</keyword>
<protein>
    <recommendedName>
        <fullName evidence="4">DUF3592 domain-containing protein</fullName>
    </recommendedName>
</protein>
<feature type="transmembrane region" description="Helical" evidence="1">
    <location>
        <begin position="101"/>
        <end position="124"/>
    </location>
</feature>
<accession>A0ABV1WEL1</accession>
<organism evidence="2 3">
    <name type="scientific">Streptomyces carpinensis</name>
    <dbReference type="NCBI Taxonomy" id="66369"/>
    <lineage>
        <taxon>Bacteria</taxon>
        <taxon>Bacillati</taxon>
        <taxon>Actinomycetota</taxon>
        <taxon>Actinomycetes</taxon>
        <taxon>Kitasatosporales</taxon>
        <taxon>Streptomycetaceae</taxon>
        <taxon>Streptomyces</taxon>
    </lineage>
</organism>
<feature type="transmembrane region" description="Helical" evidence="1">
    <location>
        <begin position="145"/>
        <end position="163"/>
    </location>
</feature>
<evidence type="ECO:0008006" key="4">
    <source>
        <dbReference type="Google" id="ProtNLM"/>
    </source>
</evidence>
<gene>
    <name evidence="2" type="ORF">ABT317_38085</name>
</gene>
<name>A0ABV1WEL1_9ACTN</name>
<proteinExistence type="predicted"/>
<evidence type="ECO:0000313" key="3">
    <source>
        <dbReference type="Proteomes" id="UP001458415"/>
    </source>
</evidence>
<keyword evidence="1" id="KW-1133">Transmembrane helix</keyword>
<sequence length="164" mass="17204">MLLLTGLVLVVTGARDFAYAARLAGTPGTFQVLYGNRGYGNGRSSGSFHMVWHGTFTSADERVRDGRAVLQDEADGHRLTGRIPVTRAGAGTYYTARPNYALGWLSLGLAGGGLVATALPLLLFGRASRRPDRPGPRWFGTAPRVVWCCAVASGAAALVAAVVA</sequence>
<dbReference type="EMBL" id="JBEPCU010001092">
    <property type="protein sequence ID" value="MER6982620.1"/>
    <property type="molecule type" value="Genomic_DNA"/>
</dbReference>
<evidence type="ECO:0000313" key="2">
    <source>
        <dbReference type="EMBL" id="MER6982620.1"/>
    </source>
</evidence>
<keyword evidence="1" id="KW-0812">Transmembrane</keyword>
<keyword evidence="3" id="KW-1185">Reference proteome</keyword>
<dbReference type="Proteomes" id="UP001458415">
    <property type="component" value="Unassembled WGS sequence"/>
</dbReference>
<dbReference type="RefSeq" id="WP_086729640.1">
    <property type="nucleotide sequence ID" value="NZ_MUBM01000333.1"/>
</dbReference>
<reference evidence="2 3" key="1">
    <citation type="submission" date="2024-06" db="EMBL/GenBank/DDBJ databases">
        <title>The Natural Products Discovery Center: Release of the First 8490 Sequenced Strains for Exploring Actinobacteria Biosynthetic Diversity.</title>
        <authorList>
            <person name="Kalkreuter E."/>
            <person name="Kautsar S.A."/>
            <person name="Yang D."/>
            <person name="Bader C.D."/>
            <person name="Teijaro C.N."/>
            <person name="Fluegel L."/>
            <person name="Davis C.M."/>
            <person name="Simpson J.R."/>
            <person name="Lauterbach L."/>
            <person name="Steele A.D."/>
            <person name="Gui C."/>
            <person name="Meng S."/>
            <person name="Li G."/>
            <person name="Viehrig K."/>
            <person name="Ye F."/>
            <person name="Su P."/>
            <person name="Kiefer A.F."/>
            <person name="Nichols A."/>
            <person name="Cepeda A.J."/>
            <person name="Yan W."/>
            <person name="Fan B."/>
            <person name="Jiang Y."/>
            <person name="Adhikari A."/>
            <person name="Zheng C.-J."/>
            <person name="Schuster L."/>
            <person name="Cowan T.M."/>
            <person name="Smanski M.J."/>
            <person name="Chevrette M.G."/>
            <person name="De Carvalho L.P.S."/>
            <person name="Shen B."/>
        </authorList>
    </citation>
    <scope>NUCLEOTIDE SEQUENCE [LARGE SCALE GENOMIC DNA]</scope>
    <source>
        <strain evidence="2 3">NPDC000634</strain>
    </source>
</reference>